<protein>
    <recommendedName>
        <fullName evidence="11">Iron ABC transporter</fullName>
    </recommendedName>
</protein>
<dbReference type="AlphaFoldDB" id="A0A1F4RYT9"/>
<keyword evidence="4" id="KW-1003">Cell membrane</keyword>
<evidence type="ECO:0000256" key="7">
    <source>
        <dbReference type="ARBA" id="ARBA00023136"/>
    </source>
</evidence>
<keyword evidence="6 8" id="KW-1133">Transmembrane helix</keyword>
<comment type="subcellular location">
    <subcellularLocation>
        <location evidence="1">Cell membrane</location>
        <topology evidence="1">Multi-pass membrane protein</topology>
    </subcellularLocation>
</comment>
<comment type="similarity">
    <text evidence="2">Belongs to the binding-protein-dependent transport system permease family. FecCD subfamily.</text>
</comment>
<dbReference type="FunFam" id="1.10.3470.10:FF:000001">
    <property type="entry name" value="Vitamin B12 ABC transporter permease BtuC"/>
    <property type="match status" value="1"/>
</dbReference>
<dbReference type="PANTHER" id="PTHR30472">
    <property type="entry name" value="FERRIC ENTEROBACTIN TRANSPORT SYSTEM PERMEASE PROTEIN"/>
    <property type="match status" value="1"/>
</dbReference>
<keyword evidence="5 8" id="KW-0812">Transmembrane</keyword>
<feature type="transmembrane region" description="Helical" evidence="8">
    <location>
        <begin position="79"/>
        <end position="103"/>
    </location>
</feature>
<dbReference type="InterPro" id="IPR000522">
    <property type="entry name" value="ABC_transptr_permease_BtuC"/>
</dbReference>
<evidence type="ECO:0000256" key="6">
    <source>
        <dbReference type="ARBA" id="ARBA00022989"/>
    </source>
</evidence>
<sequence length="322" mass="34462">MKINKKNILYLLLGALVLLSIISMFLGPVFISPEYLLKSEILWQIRIPRIILSAMVGIMLGISGVILQGILRNPLADPYILGVSAGAGVGAAVAMGAGLNFVIFGMSAVPVLAFVFAVVSVLIVYKLAQVKGQTSTETLILAGVAVSAFSAAVLALIIIVTGELQSIYFWLLGSFSMASYGDIITLTPYLLAGFIFAFFYSKELNALILGEEMAFTLGVDVEKIRLIMIIMASLMTAAAVSVSGLIGFVGLIIPHFVRLFLGPNHKTLVPVSALGGAILMMGADTIGRTVFSPIEIPIGVVMALIGSPFFLYILRRRYRVKR</sequence>
<dbReference type="GO" id="GO:0005886">
    <property type="term" value="C:plasma membrane"/>
    <property type="evidence" value="ECO:0007669"/>
    <property type="project" value="UniProtKB-SubCell"/>
</dbReference>
<evidence type="ECO:0000256" key="4">
    <source>
        <dbReference type="ARBA" id="ARBA00022475"/>
    </source>
</evidence>
<dbReference type="Pfam" id="PF01032">
    <property type="entry name" value="FecCD"/>
    <property type="match status" value="1"/>
</dbReference>
<dbReference type="SUPFAM" id="SSF81345">
    <property type="entry name" value="ABC transporter involved in vitamin B12 uptake, BtuC"/>
    <property type="match status" value="1"/>
</dbReference>
<evidence type="ECO:0000313" key="10">
    <source>
        <dbReference type="Proteomes" id="UP000177905"/>
    </source>
</evidence>
<gene>
    <name evidence="9" type="ORF">A2290_04690</name>
</gene>
<proteinExistence type="inferred from homology"/>
<evidence type="ECO:0000256" key="2">
    <source>
        <dbReference type="ARBA" id="ARBA00007935"/>
    </source>
</evidence>
<dbReference type="GO" id="GO:0022857">
    <property type="term" value="F:transmembrane transporter activity"/>
    <property type="evidence" value="ECO:0007669"/>
    <property type="project" value="InterPro"/>
</dbReference>
<feature type="transmembrane region" description="Helical" evidence="8">
    <location>
        <begin position="226"/>
        <end position="253"/>
    </location>
</feature>
<evidence type="ECO:0000313" key="9">
    <source>
        <dbReference type="EMBL" id="OGC13331.1"/>
    </source>
</evidence>
<name>A0A1F4RYT9_UNCSA</name>
<dbReference type="PANTHER" id="PTHR30472:SF25">
    <property type="entry name" value="ABC TRANSPORTER PERMEASE PROTEIN MJ0876-RELATED"/>
    <property type="match status" value="1"/>
</dbReference>
<feature type="transmembrane region" description="Helical" evidence="8">
    <location>
        <begin position="7"/>
        <end position="30"/>
    </location>
</feature>
<feature type="transmembrane region" description="Helical" evidence="8">
    <location>
        <begin position="139"/>
        <end position="161"/>
    </location>
</feature>
<evidence type="ECO:0000256" key="8">
    <source>
        <dbReference type="SAM" id="Phobius"/>
    </source>
</evidence>
<evidence type="ECO:0000256" key="5">
    <source>
        <dbReference type="ARBA" id="ARBA00022692"/>
    </source>
</evidence>
<feature type="transmembrane region" description="Helical" evidence="8">
    <location>
        <begin position="109"/>
        <end position="127"/>
    </location>
</feature>
<keyword evidence="7 8" id="KW-0472">Membrane</keyword>
<dbReference type="InterPro" id="IPR037294">
    <property type="entry name" value="ABC_BtuC-like"/>
</dbReference>
<feature type="transmembrane region" description="Helical" evidence="8">
    <location>
        <begin position="50"/>
        <end position="67"/>
    </location>
</feature>
<dbReference type="Gene3D" id="1.10.3470.10">
    <property type="entry name" value="ABC transporter involved in vitamin B12 uptake, BtuC"/>
    <property type="match status" value="1"/>
</dbReference>
<evidence type="ECO:0000256" key="3">
    <source>
        <dbReference type="ARBA" id="ARBA00022448"/>
    </source>
</evidence>
<dbReference type="CDD" id="cd06550">
    <property type="entry name" value="TM_ABC_iron-siderophores_like"/>
    <property type="match status" value="1"/>
</dbReference>
<comment type="caution">
    <text evidence="9">The sequence shown here is derived from an EMBL/GenBank/DDBJ whole genome shotgun (WGS) entry which is preliminary data.</text>
</comment>
<dbReference type="GO" id="GO:0033214">
    <property type="term" value="P:siderophore-iron import into cell"/>
    <property type="evidence" value="ECO:0007669"/>
    <property type="project" value="TreeGrafter"/>
</dbReference>
<feature type="transmembrane region" description="Helical" evidence="8">
    <location>
        <begin position="296"/>
        <end position="314"/>
    </location>
</feature>
<accession>A0A1F4RYT9</accession>
<dbReference type="Proteomes" id="UP000177905">
    <property type="component" value="Unassembled WGS sequence"/>
</dbReference>
<keyword evidence="3" id="KW-0813">Transport</keyword>
<evidence type="ECO:0000256" key="1">
    <source>
        <dbReference type="ARBA" id="ARBA00004651"/>
    </source>
</evidence>
<reference evidence="9 10" key="1">
    <citation type="journal article" date="2016" name="Nat. Commun.">
        <title>Thousands of microbial genomes shed light on interconnected biogeochemical processes in an aquifer system.</title>
        <authorList>
            <person name="Anantharaman K."/>
            <person name="Brown C.T."/>
            <person name="Hug L.A."/>
            <person name="Sharon I."/>
            <person name="Castelle C.J."/>
            <person name="Probst A.J."/>
            <person name="Thomas B.C."/>
            <person name="Singh A."/>
            <person name="Wilkins M.J."/>
            <person name="Karaoz U."/>
            <person name="Brodie E.L."/>
            <person name="Williams K.H."/>
            <person name="Hubbard S.S."/>
            <person name="Banfield J.F."/>
        </authorList>
    </citation>
    <scope>NUCLEOTIDE SEQUENCE [LARGE SCALE GENOMIC DNA]</scope>
</reference>
<evidence type="ECO:0008006" key="11">
    <source>
        <dbReference type="Google" id="ProtNLM"/>
    </source>
</evidence>
<feature type="transmembrane region" description="Helical" evidence="8">
    <location>
        <begin position="167"/>
        <end position="200"/>
    </location>
</feature>
<organism evidence="9 10">
    <name type="scientific">candidate division WOR-1 bacterium RIFOXYB2_FULL_36_35</name>
    <dbReference type="NCBI Taxonomy" id="1802578"/>
    <lineage>
        <taxon>Bacteria</taxon>
        <taxon>Bacillati</taxon>
        <taxon>Saganbacteria</taxon>
    </lineage>
</organism>
<dbReference type="EMBL" id="MEUA01000058">
    <property type="protein sequence ID" value="OGC13331.1"/>
    <property type="molecule type" value="Genomic_DNA"/>
</dbReference>